<keyword evidence="5" id="KW-1185">Reference proteome</keyword>
<evidence type="ECO:0008006" key="6">
    <source>
        <dbReference type="Google" id="ProtNLM"/>
    </source>
</evidence>
<dbReference type="Gene3D" id="1.10.630.10">
    <property type="entry name" value="Cytochrome P450"/>
    <property type="match status" value="1"/>
</dbReference>
<dbReference type="PANTHER" id="PTHR24291">
    <property type="entry name" value="CYTOCHROME P450 FAMILY 4"/>
    <property type="match status" value="1"/>
</dbReference>
<proteinExistence type="inferred from homology"/>
<dbReference type="InterPro" id="IPR001128">
    <property type="entry name" value="Cyt_P450"/>
</dbReference>
<evidence type="ECO:0000313" key="5">
    <source>
        <dbReference type="Proteomes" id="UP001159427"/>
    </source>
</evidence>
<keyword evidence="2" id="KW-0503">Monooxygenase</keyword>
<name>A0ABN8M3E6_9CNID</name>
<gene>
    <name evidence="4" type="ORF">PEVE_00016220</name>
</gene>
<dbReference type="PROSITE" id="PS00086">
    <property type="entry name" value="CYTOCHROME_P450"/>
    <property type="match status" value="1"/>
</dbReference>
<dbReference type="InterPro" id="IPR017972">
    <property type="entry name" value="Cyt_P450_CS"/>
</dbReference>
<dbReference type="SUPFAM" id="SSF48264">
    <property type="entry name" value="Cytochrome P450"/>
    <property type="match status" value="1"/>
</dbReference>
<keyword evidence="2" id="KW-0349">Heme</keyword>
<comment type="caution">
    <text evidence="4">The sequence shown here is derived from an EMBL/GenBank/DDBJ whole genome shotgun (WGS) entry which is preliminary data.</text>
</comment>
<dbReference type="Pfam" id="PF00067">
    <property type="entry name" value="p450"/>
    <property type="match status" value="1"/>
</dbReference>
<evidence type="ECO:0000256" key="1">
    <source>
        <dbReference type="ARBA" id="ARBA00010617"/>
    </source>
</evidence>
<accession>A0ABN8M3E6</accession>
<evidence type="ECO:0000256" key="3">
    <source>
        <dbReference type="SAM" id="Phobius"/>
    </source>
</evidence>
<keyword evidence="2" id="KW-0408">Iron</keyword>
<evidence type="ECO:0000313" key="4">
    <source>
        <dbReference type="EMBL" id="CAH3022625.1"/>
    </source>
</evidence>
<comment type="similarity">
    <text evidence="1 2">Belongs to the cytochrome P450 family.</text>
</comment>
<feature type="transmembrane region" description="Helical" evidence="3">
    <location>
        <begin position="16"/>
        <end position="39"/>
    </location>
</feature>
<dbReference type="InterPro" id="IPR002401">
    <property type="entry name" value="Cyt_P450_E_grp-I"/>
</dbReference>
<dbReference type="EMBL" id="CALNXI010000227">
    <property type="protein sequence ID" value="CAH3022625.1"/>
    <property type="molecule type" value="Genomic_DNA"/>
</dbReference>
<keyword evidence="2" id="KW-0479">Metal-binding</keyword>
<evidence type="ECO:0000256" key="2">
    <source>
        <dbReference type="RuleBase" id="RU000461"/>
    </source>
</evidence>
<reference evidence="4 5" key="1">
    <citation type="submission" date="2022-05" db="EMBL/GenBank/DDBJ databases">
        <authorList>
            <consortium name="Genoscope - CEA"/>
            <person name="William W."/>
        </authorList>
    </citation>
    <scope>NUCLEOTIDE SEQUENCE [LARGE SCALE GENOMIC DNA]</scope>
</reference>
<keyword evidence="3" id="KW-1133">Transmembrane helix</keyword>
<dbReference type="InterPro" id="IPR036396">
    <property type="entry name" value="Cyt_P450_sf"/>
</dbReference>
<dbReference type="PANTHER" id="PTHR24291:SF201">
    <property type="entry name" value="CYTOCHROME P450, FAMILY 4, SUBFAMILY B, POLYPEPTIDE 7"/>
    <property type="match status" value="1"/>
</dbReference>
<organism evidence="4 5">
    <name type="scientific">Porites evermanni</name>
    <dbReference type="NCBI Taxonomy" id="104178"/>
    <lineage>
        <taxon>Eukaryota</taxon>
        <taxon>Metazoa</taxon>
        <taxon>Cnidaria</taxon>
        <taxon>Anthozoa</taxon>
        <taxon>Hexacorallia</taxon>
        <taxon>Scleractinia</taxon>
        <taxon>Fungiina</taxon>
        <taxon>Poritidae</taxon>
        <taxon>Porites</taxon>
    </lineage>
</organism>
<keyword evidence="2" id="KW-0560">Oxidoreductase</keyword>
<dbReference type="PRINTS" id="PR00385">
    <property type="entry name" value="P450"/>
</dbReference>
<sequence>MFGDLEWLLSSAREPYLLLASVAAVAVLSLAVFSASVVLKAYSQVRGFDGPQCHWFKGHLDQATFDGRGLQFHLKCTKQYKTAYRVWFGPTKSAVVLCHPDTVKPLLQSTFKEKSVCRLLSPFLGVGLGLQNGAKWKSTRKILTPAFHIETIKSYMKVFQQSAEVLLGKWSSSPDGEIELFQDIGLLTLDSILKCTFSYWSDCQVKRPDAFMTAIHENTQAIMDRFSNPLYQFDFIYNLTPAGINFKRNSSIVARKADEIIRKRKQNLSEQPEREKIRRQDHFDFLDVLLEAKRDNEHSLTDEEVRAEVRTFMFAGLDTVTSAICWILYCLALHPEHQKKCQEEIDSIFKQNKELQWNDLQNAPYLKLCINEAMRLYSPVPIICRSSDKSYNVQGRTVPKGTFLYVNIFALHRNPHVWENPEVFDPLRFTEERSKGRPSHSFIPFSSGLRNCIGQYFGMAEIKITLAMILQRFNLKVRPDQIVPMEDLLTVLMLRSKTGLRINIHPRKSDVWHDDNDNCTHIELENHC</sequence>
<dbReference type="Proteomes" id="UP001159427">
    <property type="component" value="Unassembled WGS sequence"/>
</dbReference>
<dbReference type="InterPro" id="IPR050196">
    <property type="entry name" value="Cytochrome_P450_Monoox"/>
</dbReference>
<dbReference type="CDD" id="cd20659">
    <property type="entry name" value="CYP4B_4F-like"/>
    <property type="match status" value="1"/>
</dbReference>
<keyword evidence="3" id="KW-0472">Membrane</keyword>
<protein>
    <recommendedName>
        <fullName evidence="6">Cytochrome P450</fullName>
    </recommendedName>
</protein>
<keyword evidence="3" id="KW-0812">Transmembrane</keyword>
<dbReference type="PRINTS" id="PR00463">
    <property type="entry name" value="EP450I"/>
</dbReference>